<feature type="domain" description="PAC" evidence="8">
    <location>
        <begin position="123"/>
        <end position="174"/>
    </location>
</feature>
<dbReference type="Gene3D" id="1.10.287.130">
    <property type="match status" value="1"/>
</dbReference>
<dbReference type="EC" id="2.7.13.3" evidence="2"/>
<dbReference type="PATRIC" id="fig|320787.5.peg.4128"/>
<dbReference type="Proteomes" id="UP000036520">
    <property type="component" value="Chromosome"/>
</dbReference>
<evidence type="ECO:0000259" key="8">
    <source>
        <dbReference type="PROSITE" id="PS50113"/>
    </source>
</evidence>
<dbReference type="InterPro" id="IPR000700">
    <property type="entry name" value="PAS-assoc_C"/>
</dbReference>
<dbReference type="SMART" id="SM00091">
    <property type="entry name" value="PAS"/>
    <property type="match status" value="1"/>
</dbReference>
<gene>
    <name evidence="9" type="ORF">CA2015_3771</name>
</gene>
<evidence type="ECO:0000259" key="7">
    <source>
        <dbReference type="PROSITE" id="PS50112"/>
    </source>
</evidence>
<dbReference type="InterPro" id="IPR003661">
    <property type="entry name" value="HisK_dim/P_dom"/>
</dbReference>
<dbReference type="InterPro" id="IPR003594">
    <property type="entry name" value="HATPase_dom"/>
</dbReference>
<dbReference type="Pfam" id="PF00512">
    <property type="entry name" value="HisKA"/>
    <property type="match status" value="1"/>
</dbReference>
<dbReference type="CDD" id="cd00130">
    <property type="entry name" value="PAS"/>
    <property type="match status" value="1"/>
</dbReference>
<dbReference type="InterPro" id="IPR004358">
    <property type="entry name" value="Sig_transdc_His_kin-like_C"/>
</dbReference>
<dbReference type="GO" id="GO:0009927">
    <property type="term" value="F:histidine phosphotransfer kinase activity"/>
    <property type="evidence" value="ECO:0007669"/>
    <property type="project" value="TreeGrafter"/>
</dbReference>
<dbReference type="CDD" id="cd00075">
    <property type="entry name" value="HATPase"/>
    <property type="match status" value="1"/>
</dbReference>
<dbReference type="PROSITE" id="PS50109">
    <property type="entry name" value="HIS_KIN"/>
    <property type="match status" value="1"/>
</dbReference>
<evidence type="ECO:0000256" key="5">
    <source>
        <dbReference type="ARBA" id="ARBA00022777"/>
    </source>
</evidence>
<dbReference type="InterPro" id="IPR013656">
    <property type="entry name" value="PAS_4"/>
</dbReference>
<comment type="catalytic activity">
    <reaction evidence="1">
        <text>ATP + protein L-histidine = ADP + protein N-phospho-L-histidine.</text>
        <dbReference type="EC" id="2.7.13.3"/>
    </reaction>
</comment>
<dbReference type="SMART" id="SM00387">
    <property type="entry name" value="HATPase_c"/>
    <property type="match status" value="1"/>
</dbReference>
<evidence type="ECO:0000313" key="10">
    <source>
        <dbReference type="Proteomes" id="UP000036520"/>
    </source>
</evidence>
<dbReference type="GO" id="GO:0005886">
    <property type="term" value="C:plasma membrane"/>
    <property type="evidence" value="ECO:0007669"/>
    <property type="project" value="TreeGrafter"/>
</dbReference>
<dbReference type="PRINTS" id="PR00344">
    <property type="entry name" value="BCTRLSENSOR"/>
</dbReference>
<dbReference type="PANTHER" id="PTHR43047:SF72">
    <property type="entry name" value="OSMOSENSING HISTIDINE PROTEIN KINASE SLN1"/>
    <property type="match status" value="1"/>
</dbReference>
<keyword evidence="5" id="KW-0418">Kinase</keyword>
<dbReference type="PROSITE" id="PS50112">
    <property type="entry name" value="PAS"/>
    <property type="match status" value="1"/>
</dbReference>
<dbReference type="AlphaFoldDB" id="A0A0H4PJM7"/>
<dbReference type="Gene3D" id="3.30.565.10">
    <property type="entry name" value="Histidine kinase-like ATPase, C-terminal domain"/>
    <property type="match status" value="1"/>
</dbReference>
<dbReference type="Pfam" id="PF02518">
    <property type="entry name" value="HATPase_c"/>
    <property type="match status" value="1"/>
</dbReference>
<dbReference type="NCBIfam" id="TIGR00229">
    <property type="entry name" value="sensory_box"/>
    <property type="match status" value="1"/>
</dbReference>
<dbReference type="CDD" id="cd00082">
    <property type="entry name" value="HisKA"/>
    <property type="match status" value="1"/>
</dbReference>
<name>A0A0H4PJM7_9BACT</name>
<evidence type="ECO:0000256" key="4">
    <source>
        <dbReference type="ARBA" id="ARBA00022679"/>
    </source>
</evidence>
<keyword evidence="4" id="KW-0808">Transferase</keyword>
<dbReference type="InterPro" id="IPR036890">
    <property type="entry name" value="HATPase_C_sf"/>
</dbReference>
<organism evidence="9 10">
    <name type="scientific">Cyclobacterium amurskyense</name>
    <dbReference type="NCBI Taxonomy" id="320787"/>
    <lineage>
        <taxon>Bacteria</taxon>
        <taxon>Pseudomonadati</taxon>
        <taxon>Bacteroidota</taxon>
        <taxon>Cytophagia</taxon>
        <taxon>Cytophagales</taxon>
        <taxon>Cyclobacteriaceae</taxon>
        <taxon>Cyclobacterium</taxon>
    </lineage>
</organism>
<dbReference type="SUPFAM" id="SSF55785">
    <property type="entry name" value="PYP-like sensor domain (PAS domain)"/>
    <property type="match status" value="1"/>
</dbReference>
<dbReference type="KEGG" id="camu:CA2015_3771"/>
<dbReference type="PANTHER" id="PTHR43047">
    <property type="entry name" value="TWO-COMPONENT HISTIDINE PROTEIN KINASE"/>
    <property type="match status" value="1"/>
</dbReference>
<evidence type="ECO:0000256" key="3">
    <source>
        <dbReference type="ARBA" id="ARBA00022553"/>
    </source>
</evidence>
<dbReference type="SMART" id="SM00388">
    <property type="entry name" value="HisKA"/>
    <property type="match status" value="1"/>
</dbReference>
<dbReference type="GO" id="GO:0016829">
    <property type="term" value="F:lyase activity"/>
    <property type="evidence" value="ECO:0007669"/>
    <property type="project" value="UniProtKB-KW"/>
</dbReference>
<dbReference type="EMBL" id="CP012040">
    <property type="protein sequence ID" value="AKP53143.1"/>
    <property type="molecule type" value="Genomic_DNA"/>
</dbReference>
<dbReference type="InterPro" id="IPR035965">
    <property type="entry name" value="PAS-like_dom_sf"/>
</dbReference>
<evidence type="ECO:0000256" key="2">
    <source>
        <dbReference type="ARBA" id="ARBA00012438"/>
    </source>
</evidence>
<dbReference type="InterPro" id="IPR036097">
    <property type="entry name" value="HisK_dim/P_sf"/>
</dbReference>
<dbReference type="STRING" id="320787.CA2015_3771"/>
<dbReference type="SUPFAM" id="SSF55874">
    <property type="entry name" value="ATPase domain of HSP90 chaperone/DNA topoisomerase II/histidine kinase"/>
    <property type="match status" value="1"/>
</dbReference>
<dbReference type="SUPFAM" id="SSF47384">
    <property type="entry name" value="Homodimeric domain of signal transducing histidine kinase"/>
    <property type="match status" value="1"/>
</dbReference>
<dbReference type="InterPro" id="IPR005467">
    <property type="entry name" value="His_kinase_dom"/>
</dbReference>
<keyword evidence="9" id="KW-0456">Lyase</keyword>
<keyword evidence="3" id="KW-0597">Phosphoprotein</keyword>
<evidence type="ECO:0000313" key="9">
    <source>
        <dbReference type="EMBL" id="AKP53143.1"/>
    </source>
</evidence>
<dbReference type="GO" id="GO:0000155">
    <property type="term" value="F:phosphorelay sensor kinase activity"/>
    <property type="evidence" value="ECO:0007669"/>
    <property type="project" value="InterPro"/>
</dbReference>
<dbReference type="Gene3D" id="3.30.450.20">
    <property type="entry name" value="PAS domain"/>
    <property type="match status" value="1"/>
</dbReference>
<feature type="domain" description="Histidine kinase" evidence="6">
    <location>
        <begin position="192"/>
        <end position="410"/>
    </location>
</feature>
<dbReference type="InterPro" id="IPR000014">
    <property type="entry name" value="PAS"/>
</dbReference>
<sequence length="412" mass="46284">MKYSPSYQDLINQITELKKQNERLLLNAKLDGEEVKHQKTIPIEIGKVIESQKFSHSLLNNMGDSVFVKDDKSRLVLVNDAFCEMFNLPREAIIGKTLAENVPQNERESFLKIDSKVLADGIENINEETLTLNGTTRIISTRKSLFIDSKGEKFLVGVIRDISDRKKAENALKESEERFRELNATKDKLFSIIAHDLRGPFNNIIGVSELLSKNEMYLEDELSGKYINIINSTAKSTLALLDNLLNWAKSQTDELRIRPEKIIFPQIIHEIVSLERPLAMAKDISLEFRPTKEFIIITDGNILKTVLRNLISNAIKFTHSGGKITILTSVDQENVEITIADNGVGMSKETMKGLFNISSNVTFLGTLNEKGSGLGLVLSKEFVKKLNGNIEVESEKGKGSNFKISLPLNNFN</sequence>
<dbReference type="Pfam" id="PF08448">
    <property type="entry name" value="PAS_4"/>
    <property type="match status" value="1"/>
</dbReference>
<proteinExistence type="predicted"/>
<dbReference type="PROSITE" id="PS50113">
    <property type="entry name" value="PAC"/>
    <property type="match status" value="1"/>
</dbReference>
<evidence type="ECO:0000256" key="1">
    <source>
        <dbReference type="ARBA" id="ARBA00000085"/>
    </source>
</evidence>
<reference evidence="9 10" key="1">
    <citation type="submission" date="2015-07" db="EMBL/GenBank/DDBJ databases">
        <authorList>
            <person name="Kim K.M."/>
        </authorList>
    </citation>
    <scope>NUCLEOTIDE SEQUENCE [LARGE SCALE GENOMIC DNA]</scope>
    <source>
        <strain evidence="9 10">KCTC 12363</strain>
    </source>
</reference>
<keyword evidence="10" id="KW-1185">Reference proteome</keyword>
<protein>
    <recommendedName>
        <fullName evidence="2">histidine kinase</fullName>
        <ecNumber evidence="2">2.7.13.3</ecNumber>
    </recommendedName>
</protein>
<feature type="domain" description="PAS" evidence="7">
    <location>
        <begin position="51"/>
        <end position="121"/>
    </location>
</feature>
<dbReference type="RefSeq" id="WP_048643277.1">
    <property type="nucleotide sequence ID" value="NZ_CP012040.1"/>
</dbReference>
<evidence type="ECO:0000259" key="6">
    <source>
        <dbReference type="PROSITE" id="PS50109"/>
    </source>
</evidence>
<dbReference type="OrthoDB" id="1269247at2"/>
<accession>A0A0H4PJM7</accession>